<feature type="domain" description="DUF4440" evidence="1">
    <location>
        <begin position="5"/>
        <end position="112"/>
    </location>
</feature>
<reference evidence="2 3" key="1">
    <citation type="submission" date="2016-06" db="EMBL/GenBank/DDBJ databases">
        <authorList>
            <person name="Kjaerup R.B."/>
            <person name="Dalgaard T.S."/>
            <person name="Juul-Madsen H.R."/>
        </authorList>
    </citation>
    <scope>NUCLEOTIDE SEQUENCE [LARGE SCALE GENOMIC DNA]</scope>
    <source>
        <strain evidence="2 3">CECT 8886</strain>
    </source>
</reference>
<dbReference type="EMBL" id="FLOB01000005">
    <property type="protein sequence ID" value="SBS32543.1"/>
    <property type="molecule type" value="Genomic_DNA"/>
</dbReference>
<protein>
    <recommendedName>
        <fullName evidence="1">DUF4440 domain-containing protein</fullName>
    </recommendedName>
</protein>
<keyword evidence="3" id="KW-1185">Reference proteome</keyword>
<dbReference type="SUPFAM" id="SSF54427">
    <property type="entry name" value="NTF2-like"/>
    <property type="match status" value="1"/>
</dbReference>
<dbReference type="InterPro" id="IPR032710">
    <property type="entry name" value="NTF2-like_dom_sf"/>
</dbReference>
<evidence type="ECO:0000259" key="1">
    <source>
        <dbReference type="Pfam" id="PF14534"/>
    </source>
</evidence>
<dbReference type="OrthoDB" id="9152983at2"/>
<evidence type="ECO:0000313" key="2">
    <source>
        <dbReference type="EMBL" id="SBS32543.1"/>
    </source>
</evidence>
<accession>A0A1A8TJT8</accession>
<gene>
    <name evidence="2" type="ORF">MSP8886_02461</name>
</gene>
<dbReference type="Pfam" id="PF14534">
    <property type="entry name" value="DUF4440"/>
    <property type="match status" value="1"/>
</dbReference>
<evidence type="ECO:0000313" key="3">
    <source>
        <dbReference type="Proteomes" id="UP000092544"/>
    </source>
</evidence>
<organism evidence="2 3">
    <name type="scientific">Marinomonas spartinae</name>
    <dbReference type="NCBI Taxonomy" id="1792290"/>
    <lineage>
        <taxon>Bacteria</taxon>
        <taxon>Pseudomonadati</taxon>
        <taxon>Pseudomonadota</taxon>
        <taxon>Gammaproteobacteria</taxon>
        <taxon>Oceanospirillales</taxon>
        <taxon>Oceanospirillaceae</taxon>
        <taxon>Marinomonas</taxon>
    </lineage>
</organism>
<dbReference type="InterPro" id="IPR027843">
    <property type="entry name" value="DUF4440"/>
</dbReference>
<dbReference type="STRING" id="1792290.MSP8886_02461"/>
<sequence length="122" mass="13887">MKPQQVLKSYELALASQDWRLVEPLMHKNVCVTFSNGTFKGIEEVRTVFEENFSYIKDEQYSISKAHWAHISETEAVCLYCFSWKGIIEGEHCSGSGRGTTVLINENGCWQIITEHLGPNES</sequence>
<name>A0A1A8TJT8_9GAMM</name>
<dbReference type="Proteomes" id="UP000092544">
    <property type="component" value="Unassembled WGS sequence"/>
</dbReference>
<dbReference type="RefSeq" id="WP_067016794.1">
    <property type="nucleotide sequence ID" value="NZ_FLOB01000005.1"/>
</dbReference>
<proteinExistence type="predicted"/>
<dbReference type="AlphaFoldDB" id="A0A1A8TJT8"/>
<dbReference type="Gene3D" id="3.10.450.50">
    <property type="match status" value="1"/>
</dbReference>